<dbReference type="InterPro" id="IPR040521">
    <property type="entry name" value="KDZ"/>
</dbReference>
<protein>
    <recommendedName>
        <fullName evidence="4">CxC2-like cysteine cluster KDZ transposase-associated domain-containing protein</fullName>
    </recommendedName>
</protein>
<name>A0A284R3J2_ARMOS</name>
<dbReference type="Pfam" id="PF18758">
    <property type="entry name" value="KDZ"/>
    <property type="match status" value="1"/>
</dbReference>
<dbReference type="OMA" id="ESTNHEC"/>
<evidence type="ECO:0000313" key="2">
    <source>
        <dbReference type="EMBL" id="SJL03268.1"/>
    </source>
</evidence>
<feature type="region of interest" description="Disordered" evidence="1">
    <location>
        <begin position="38"/>
        <end position="95"/>
    </location>
</feature>
<feature type="region of interest" description="Disordered" evidence="1">
    <location>
        <begin position="397"/>
        <end position="423"/>
    </location>
</feature>
<dbReference type="EMBL" id="FUEG01000004">
    <property type="protein sequence ID" value="SJL03268.1"/>
    <property type="molecule type" value="Genomic_DNA"/>
</dbReference>
<sequence>MATNRVHAKQMRDLAEHIGTNITTVSATPTVKITHAGASQSVPLPQSGLPVKRPSPPTNQLPPAPPPPAAQDGPPVGSSKPGTSTEDSPEKQPSRMIRMQGKIPAYDFIISLSRLTDSAFPSSVLNIYEQFRMVSHVWEVMAMERRSGQVHSIGRYFPHRRLDSIMVFCPTCPEPGFNMEKGWERTPEHLRHLNQTLRTLDGNHHINKTRKNTDPNDVCILGPNGYFPTMGHYRKVLQEMLNMPEEKSVCNYLKAHNKQATDKFKNMEYSGVIAVCCSHVFIQAMVNMLAGERYPLADLAYALAIESTNHECPRDFKPPAEILSYDCTCQYSVNLLDHMEKLHPQLAPRIQKLRATIPYVHINDHLDDCMYLFCTVYMICARHFHGETAEHPWAESNGIGPMTRQMNGGHHEEILNGHNNDWN</sequence>
<organism evidence="2 3">
    <name type="scientific">Armillaria ostoyae</name>
    <name type="common">Armillaria root rot fungus</name>
    <dbReference type="NCBI Taxonomy" id="47428"/>
    <lineage>
        <taxon>Eukaryota</taxon>
        <taxon>Fungi</taxon>
        <taxon>Dikarya</taxon>
        <taxon>Basidiomycota</taxon>
        <taxon>Agaricomycotina</taxon>
        <taxon>Agaricomycetes</taxon>
        <taxon>Agaricomycetidae</taxon>
        <taxon>Agaricales</taxon>
        <taxon>Marasmiineae</taxon>
        <taxon>Physalacriaceae</taxon>
        <taxon>Armillaria</taxon>
    </lineage>
</organism>
<dbReference type="Proteomes" id="UP000219338">
    <property type="component" value="Unassembled WGS sequence"/>
</dbReference>
<evidence type="ECO:0000313" key="3">
    <source>
        <dbReference type="Proteomes" id="UP000219338"/>
    </source>
</evidence>
<reference evidence="3" key="1">
    <citation type="journal article" date="2017" name="Nat. Ecol. Evol.">
        <title>Genome expansion and lineage-specific genetic innovations in the forest pathogenic fungi Armillaria.</title>
        <authorList>
            <person name="Sipos G."/>
            <person name="Prasanna A.N."/>
            <person name="Walter M.C."/>
            <person name="O'Connor E."/>
            <person name="Balint B."/>
            <person name="Krizsan K."/>
            <person name="Kiss B."/>
            <person name="Hess J."/>
            <person name="Varga T."/>
            <person name="Slot J."/>
            <person name="Riley R."/>
            <person name="Boka B."/>
            <person name="Rigling D."/>
            <person name="Barry K."/>
            <person name="Lee J."/>
            <person name="Mihaltcheva S."/>
            <person name="LaButti K."/>
            <person name="Lipzen A."/>
            <person name="Waldron R."/>
            <person name="Moloney N.M."/>
            <person name="Sperisen C."/>
            <person name="Kredics L."/>
            <person name="Vagvoelgyi C."/>
            <person name="Patrignani A."/>
            <person name="Fitzpatrick D."/>
            <person name="Nagy I."/>
            <person name="Doyle S."/>
            <person name="Anderson J.B."/>
            <person name="Grigoriev I.V."/>
            <person name="Gueldener U."/>
            <person name="Muensterkoetter M."/>
            <person name="Nagy L.G."/>
        </authorList>
    </citation>
    <scope>NUCLEOTIDE SEQUENCE [LARGE SCALE GENOMIC DNA]</scope>
    <source>
        <strain evidence="3">C18/9</strain>
    </source>
</reference>
<gene>
    <name evidence="2" type="ORF">ARMOST_06620</name>
</gene>
<evidence type="ECO:0000256" key="1">
    <source>
        <dbReference type="SAM" id="MobiDB-lite"/>
    </source>
</evidence>
<evidence type="ECO:0008006" key="4">
    <source>
        <dbReference type="Google" id="ProtNLM"/>
    </source>
</evidence>
<feature type="compositionally biased region" description="Pro residues" evidence="1">
    <location>
        <begin position="53"/>
        <end position="69"/>
    </location>
</feature>
<dbReference type="OrthoDB" id="3149508at2759"/>
<accession>A0A284R3J2</accession>
<dbReference type="AlphaFoldDB" id="A0A284R3J2"/>
<proteinExistence type="predicted"/>
<keyword evidence="3" id="KW-1185">Reference proteome</keyword>